<evidence type="ECO:0000256" key="5">
    <source>
        <dbReference type="ARBA" id="ARBA00022519"/>
    </source>
</evidence>
<dbReference type="InterPro" id="IPR005702">
    <property type="entry name" value="Wzc-like_C"/>
</dbReference>
<feature type="region of interest" description="Disordered" evidence="15">
    <location>
        <begin position="448"/>
        <end position="525"/>
    </location>
</feature>
<dbReference type="EMBL" id="BONP01000002">
    <property type="protein sequence ID" value="GIG38800.1"/>
    <property type="molecule type" value="Genomic_DNA"/>
</dbReference>
<dbReference type="PANTHER" id="PTHR32309">
    <property type="entry name" value="TYROSINE-PROTEIN KINASE"/>
    <property type="match status" value="1"/>
</dbReference>
<evidence type="ECO:0000256" key="15">
    <source>
        <dbReference type="SAM" id="MobiDB-lite"/>
    </source>
</evidence>
<evidence type="ECO:0000313" key="18">
    <source>
        <dbReference type="EMBL" id="GIG38800.1"/>
    </source>
</evidence>
<dbReference type="Pfam" id="PF13614">
    <property type="entry name" value="AAA_31"/>
    <property type="match status" value="1"/>
</dbReference>
<evidence type="ECO:0000259" key="17">
    <source>
        <dbReference type="Pfam" id="PF13614"/>
    </source>
</evidence>
<keyword evidence="9" id="KW-0418">Kinase</keyword>
<comment type="similarity">
    <text evidence="3">Belongs to the etk/wzc family.</text>
</comment>
<dbReference type="RefSeq" id="WP_203670894.1">
    <property type="nucleotide sequence ID" value="NZ_BONP01000002.1"/>
</dbReference>
<feature type="domain" description="Polysaccharide chain length determinant N-terminal" evidence="16">
    <location>
        <begin position="2"/>
        <end position="89"/>
    </location>
</feature>
<name>A0ABQ4DHJ2_9CELL</name>
<comment type="similarity">
    <text evidence="2">Belongs to the CpsC/CapA family.</text>
</comment>
<keyword evidence="5" id="KW-0997">Cell inner membrane</keyword>
<dbReference type="InterPro" id="IPR027417">
    <property type="entry name" value="P-loop_NTPase"/>
</dbReference>
<evidence type="ECO:0000256" key="2">
    <source>
        <dbReference type="ARBA" id="ARBA00006683"/>
    </source>
</evidence>
<reference evidence="18 19" key="1">
    <citation type="submission" date="2021-01" db="EMBL/GenBank/DDBJ databases">
        <title>Whole genome shotgun sequence of Cellulomonas phragmiteti NBRC 110785.</title>
        <authorList>
            <person name="Komaki H."/>
            <person name="Tamura T."/>
        </authorList>
    </citation>
    <scope>NUCLEOTIDE SEQUENCE [LARGE SCALE GENOMIC DNA]</scope>
    <source>
        <strain evidence="18 19">NBRC 110785</strain>
    </source>
</reference>
<evidence type="ECO:0000256" key="8">
    <source>
        <dbReference type="ARBA" id="ARBA00022741"/>
    </source>
</evidence>
<keyword evidence="12" id="KW-0472">Membrane</keyword>
<accession>A0ABQ4DHJ2</accession>
<feature type="domain" description="AAA" evidence="17">
    <location>
        <begin position="264"/>
        <end position="386"/>
    </location>
</feature>
<comment type="subcellular location">
    <subcellularLocation>
        <location evidence="1">Cell inner membrane</location>
        <topology evidence="1">Multi-pass membrane protein</topology>
    </subcellularLocation>
</comment>
<evidence type="ECO:0000256" key="11">
    <source>
        <dbReference type="ARBA" id="ARBA00022989"/>
    </source>
</evidence>
<dbReference type="SUPFAM" id="SSF52540">
    <property type="entry name" value="P-loop containing nucleoside triphosphate hydrolases"/>
    <property type="match status" value="1"/>
</dbReference>
<evidence type="ECO:0000256" key="14">
    <source>
        <dbReference type="ARBA" id="ARBA00053015"/>
    </source>
</evidence>
<dbReference type="InterPro" id="IPR050445">
    <property type="entry name" value="Bact_polysacc_biosynth/exp"/>
</dbReference>
<dbReference type="Proteomes" id="UP000614741">
    <property type="component" value="Unassembled WGS sequence"/>
</dbReference>
<dbReference type="Pfam" id="PF02706">
    <property type="entry name" value="Wzz"/>
    <property type="match status" value="1"/>
</dbReference>
<dbReference type="Gene3D" id="3.40.50.300">
    <property type="entry name" value="P-loop containing nucleotide triphosphate hydrolases"/>
    <property type="match status" value="1"/>
</dbReference>
<keyword evidence="7" id="KW-0812">Transmembrane</keyword>
<evidence type="ECO:0000256" key="9">
    <source>
        <dbReference type="ARBA" id="ARBA00022777"/>
    </source>
</evidence>
<dbReference type="InterPro" id="IPR025669">
    <property type="entry name" value="AAA_dom"/>
</dbReference>
<evidence type="ECO:0000256" key="1">
    <source>
        <dbReference type="ARBA" id="ARBA00004429"/>
    </source>
</evidence>
<evidence type="ECO:0000256" key="10">
    <source>
        <dbReference type="ARBA" id="ARBA00022840"/>
    </source>
</evidence>
<sequence>MELSDYLAIARKRWVSIGALSIAGLAGALGVSLLTTPVYTATTQLFVSVQGGGSSSDMLQGANFTRQQVASYTRIVTSPLVLGPVIDDLGLGIRASELAQNITSESPLNSSLVNISVSDPSPAVAAALANAVAAEFRDVVAELERPTDGSPSPVKLTVVRDAAAPISPSSPKTGTNAALGLLVGLAIGIGTALLREILDTSIRSESTVAQVTDTAVVGVIAHDESATSRPLIVQSDPHSPRAESFRRLRTNIQFLNVGSRPSSIVVTSAVPGEGKSTTTINLAIALAEAGSRVVLVDADLRRPAVAKYLGLEGTAGLTTVLIGRATVSDVAQPWGNGMLHVIPSGQIPPNPSELLGSRAMSVLVDGLVNEYDIVLIDTPPLLPVTDAAVASKWAGGVLVVVGSGKVHRNQLTEALGALETVGAHTLGIVVNREPRKRASSYEYYRYSSDERGKGRGASEKSNPRVPLEGPASHGSATRKTGAIDVVRATQTEAPAAWPATGLSEDLLAEEREGLPPQHLRGERHR</sequence>
<feature type="compositionally biased region" description="Basic and acidic residues" evidence="15">
    <location>
        <begin position="448"/>
        <end position="462"/>
    </location>
</feature>
<evidence type="ECO:0000259" key="16">
    <source>
        <dbReference type="Pfam" id="PF02706"/>
    </source>
</evidence>
<evidence type="ECO:0000256" key="3">
    <source>
        <dbReference type="ARBA" id="ARBA00008883"/>
    </source>
</evidence>
<protein>
    <submittedName>
        <fullName evidence="18">Chromosome partitioning protein</fullName>
    </submittedName>
</protein>
<keyword evidence="19" id="KW-1185">Reference proteome</keyword>
<dbReference type="NCBIfam" id="TIGR01007">
    <property type="entry name" value="eps_fam"/>
    <property type="match status" value="1"/>
</dbReference>
<dbReference type="PANTHER" id="PTHR32309:SF31">
    <property type="entry name" value="CAPSULAR EXOPOLYSACCHARIDE FAMILY"/>
    <property type="match status" value="1"/>
</dbReference>
<organism evidence="18 19">
    <name type="scientific">Cellulomonas phragmiteti</name>
    <dbReference type="NCBI Taxonomy" id="478780"/>
    <lineage>
        <taxon>Bacteria</taxon>
        <taxon>Bacillati</taxon>
        <taxon>Actinomycetota</taxon>
        <taxon>Actinomycetes</taxon>
        <taxon>Micrococcales</taxon>
        <taxon>Cellulomonadaceae</taxon>
        <taxon>Cellulomonas</taxon>
    </lineage>
</organism>
<comment type="caution">
    <text evidence="18">The sequence shown here is derived from an EMBL/GenBank/DDBJ whole genome shotgun (WGS) entry which is preliminary data.</text>
</comment>
<gene>
    <name evidence="18" type="ORF">Cph01nite_05620</name>
</gene>
<evidence type="ECO:0000256" key="6">
    <source>
        <dbReference type="ARBA" id="ARBA00022679"/>
    </source>
</evidence>
<keyword evidence="8" id="KW-0547">Nucleotide-binding</keyword>
<keyword evidence="13" id="KW-0829">Tyrosine-protein kinase</keyword>
<evidence type="ECO:0000256" key="4">
    <source>
        <dbReference type="ARBA" id="ARBA00022475"/>
    </source>
</evidence>
<keyword evidence="10" id="KW-0067">ATP-binding</keyword>
<keyword evidence="6" id="KW-0808">Transferase</keyword>
<evidence type="ECO:0000256" key="7">
    <source>
        <dbReference type="ARBA" id="ARBA00022692"/>
    </source>
</evidence>
<proteinExistence type="inferred from homology"/>
<dbReference type="InterPro" id="IPR003856">
    <property type="entry name" value="LPS_length_determ_N"/>
</dbReference>
<keyword evidence="11" id="KW-1133">Transmembrane helix</keyword>
<evidence type="ECO:0000256" key="12">
    <source>
        <dbReference type="ARBA" id="ARBA00023136"/>
    </source>
</evidence>
<comment type="catalytic activity">
    <reaction evidence="14">
        <text>L-tyrosyl-[protein] + ATP = O-phospho-L-tyrosyl-[protein] + ADP + H(+)</text>
        <dbReference type="Rhea" id="RHEA:10596"/>
        <dbReference type="Rhea" id="RHEA-COMP:10136"/>
        <dbReference type="Rhea" id="RHEA-COMP:20101"/>
        <dbReference type="ChEBI" id="CHEBI:15378"/>
        <dbReference type="ChEBI" id="CHEBI:30616"/>
        <dbReference type="ChEBI" id="CHEBI:46858"/>
        <dbReference type="ChEBI" id="CHEBI:61978"/>
        <dbReference type="ChEBI" id="CHEBI:456216"/>
    </reaction>
</comment>
<dbReference type="CDD" id="cd05387">
    <property type="entry name" value="BY-kinase"/>
    <property type="match status" value="1"/>
</dbReference>
<keyword evidence="4" id="KW-1003">Cell membrane</keyword>
<evidence type="ECO:0000313" key="19">
    <source>
        <dbReference type="Proteomes" id="UP000614741"/>
    </source>
</evidence>
<evidence type="ECO:0000256" key="13">
    <source>
        <dbReference type="ARBA" id="ARBA00023137"/>
    </source>
</evidence>